<dbReference type="InterPro" id="IPR013118">
    <property type="entry name" value="Mannitol_DH_C"/>
</dbReference>
<dbReference type="SUPFAM" id="SSF48179">
    <property type="entry name" value="6-phosphogluconate dehydrogenase C-terminal domain-like"/>
    <property type="match status" value="1"/>
</dbReference>
<sequence>MSTTTEPAAPPTDGTTRSTTGSTAGSTADASTDPSLATPPRLSLRTWADRAAAGLPAGVRGPAVDPRGLRTGVVHLGLGAFTRAHQAVCTEDAAAATGDDRWGVHGVTQRSARVAEQLAPQDGLYGVLMLGQDGAGAETASLRVVGSLREVSFPGRDTARVLAALAAPTTHVVTLTVTEKGYRRRPDGTPDVTDPDLAADLAALVDELDAPASRPLDDAPAARSPLGMLLRGLARSRRADAGPLTVVSCDNLSDNGHVLGGLVHAALTSPPVAGRAGADALAAWVATHVRFPSTMVDRIVPATTPAHRNRAAALLGLRDEGLVVAEPFLQWVVEDDFAGPRPAWEQAGATLTHDVAPYERAKLRVLNASHSALAYAGALRGHATIAEAVADPDLHALVRALVDEDVLPTLVAPDGMDLPAYRDEVLARFANPATGHTTVQVGMDGSQKLPQRLLGTVADRLAAGAVPAASAAVLAAWVRWVRATSAGTAVVAGRAVPLDDPLAPVLAEALTGPEEGLADRVLGLRQVVPPALAGDDRLRDALRAALAALPDRR</sequence>
<gene>
    <name evidence="10" type="ORF">SAMN05421867_103175</name>
</gene>
<dbReference type="EC" id="1.1.1.17" evidence="2"/>
<dbReference type="Proteomes" id="UP000199012">
    <property type="component" value="Unassembled WGS sequence"/>
</dbReference>
<feature type="domain" description="Mannitol dehydrogenase C-terminal" evidence="9">
    <location>
        <begin position="354"/>
        <end position="518"/>
    </location>
</feature>
<evidence type="ECO:0000313" key="10">
    <source>
        <dbReference type="EMBL" id="SFA91188.1"/>
    </source>
</evidence>
<dbReference type="RefSeq" id="WP_239078610.1">
    <property type="nucleotide sequence ID" value="NZ_BONM01000002.1"/>
</dbReference>
<name>A0A1I0WSN9_9CELL</name>
<dbReference type="PANTHER" id="PTHR43362">
    <property type="entry name" value="MANNITOL DEHYDROGENASE DSF1-RELATED"/>
    <property type="match status" value="1"/>
</dbReference>
<comment type="similarity">
    <text evidence="1">Belongs to the mannitol dehydrogenase family.</text>
</comment>
<evidence type="ECO:0000256" key="1">
    <source>
        <dbReference type="ARBA" id="ARBA00006541"/>
    </source>
</evidence>
<accession>A0A1I0WSN9</accession>
<evidence type="ECO:0000256" key="3">
    <source>
        <dbReference type="ARBA" id="ARBA00016219"/>
    </source>
</evidence>
<dbReference type="Pfam" id="PF08125">
    <property type="entry name" value="Mannitol_dh_C"/>
    <property type="match status" value="1"/>
</dbReference>
<dbReference type="SUPFAM" id="SSF51735">
    <property type="entry name" value="NAD(P)-binding Rossmann-fold domains"/>
    <property type="match status" value="1"/>
</dbReference>
<keyword evidence="11" id="KW-1185">Reference proteome</keyword>
<dbReference type="STRING" id="988821.SAMN05421867_103175"/>
<evidence type="ECO:0000259" key="8">
    <source>
        <dbReference type="Pfam" id="PF01232"/>
    </source>
</evidence>
<dbReference type="InterPro" id="IPR013131">
    <property type="entry name" value="Mannitol_DH_N"/>
</dbReference>
<evidence type="ECO:0000256" key="2">
    <source>
        <dbReference type="ARBA" id="ARBA00012939"/>
    </source>
</evidence>
<evidence type="ECO:0000256" key="6">
    <source>
        <dbReference type="ARBA" id="ARBA00048615"/>
    </source>
</evidence>
<protein>
    <recommendedName>
        <fullName evidence="3">Mannitol-1-phosphate 5-dehydrogenase</fullName>
        <ecNumber evidence="2">1.1.1.17</ecNumber>
    </recommendedName>
</protein>
<dbReference type="EMBL" id="FOKA01000003">
    <property type="protein sequence ID" value="SFA91188.1"/>
    <property type="molecule type" value="Genomic_DNA"/>
</dbReference>
<dbReference type="PANTHER" id="PTHR43362:SF1">
    <property type="entry name" value="MANNITOL DEHYDROGENASE 2-RELATED"/>
    <property type="match status" value="1"/>
</dbReference>
<dbReference type="InterPro" id="IPR008927">
    <property type="entry name" value="6-PGluconate_DH-like_C_sf"/>
</dbReference>
<reference evidence="10 11" key="1">
    <citation type="submission" date="2016-10" db="EMBL/GenBank/DDBJ databases">
        <authorList>
            <person name="de Groot N.N."/>
        </authorList>
    </citation>
    <scope>NUCLEOTIDE SEQUENCE [LARGE SCALE GENOMIC DNA]</scope>
    <source>
        <strain evidence="10 11">CGMCC 4.6945</strain>
    </source>
</reference>
<dbReference type="InterPro" id="IPR013328">
    <property type="entry name" value="6PGD_dom2"/>
</dbReference>
<dbReference type="PROSITE" id="PS00974">
    <property type="entry name" value="MANNITOL_DHGENASE"/>
    <property type="match status" value="1"/>
</dbReference>
<feature type="compositionally biased region" description="Low complexity" evidence="7">
    <location>
        <begin position="11"/>
        <end position="35"/>
    </location>
</feature>
<feature type="domain" description="Mannitol dehydrogenase N-terminal" evidence="8">
    <location>
        <begin position="72"/>
        <end position="345"/>
    </location>
</feature>
<dbReference type="InterPro" id="IPR050988">
    <property type="entry name" value="Mannitol_DH/Oxidoreductase"/>
</dbReference>
<evidence type="ECO:0000256" key="5">
    <source>
        <dbReference type="ARBA" id="ARBA00023027"/>
    </source>
</evidence>
<evidence type="ECO:0000259" key="9">
    <source>
        <dbReference type="Pfam" id="PF08125"/>
    </source>
</evidence>
<dbReference type="Pfam" id="PF01232">
    <property type="entry name" value="Mannitol_dh"/>
    <property type="match status" value="1"/>
</dbReference>
<keyword evidence="4" id="KW-0560">Oxidoreductase</keyword>
<feature type="region of interest" description="Disordered" evidence="7">
    <location>
        <begin position="1"/>
        <end position="42"/>
    </location>
</feature>
<dbReference type="InterPro" id="IPR023027">
    <property type="entry name" value="Mannitol_DH_CS"/>
</dbReference>
<keyword evidence="5" id="KW-0520">NAD</keyword>
<dbReference type="Gene3D" id="3.40.50.720">
    <property type="entry name" value="NAD(P)-binding Rossmann-like Domain"/>
    <property type="match status" value="1"/>
</dbReference>
<proteinExistence type="inferred from homology"/>
<comment type="catalytic activity">
    <reaction evidence="6">
        <text>D-mannitol 1-phosphate + NAD(+) = beta-D-fructose 6-phosphate + NADH + H(+)</text>
        <dbReference type="Rhea" id="RHEA:19661"/>
        <dbReference type="ChEBI" id="CHEBI:15378"/>
        <dbReference type="ChEBI" id="CHEBI:57540"/>
        <dbReference type="ChEBI" id="CHEBI:57634"/>
        <dbReference type="ChEBI" id="CHEBI:57945"/>
        <dbReference type="ChEBI" id="CHEBI:61381"/>
        <dbReference type="EC" id="1.1.1.17"/>
    </reaction>
</comment>
<dbReference type="GO" id="GO:0019594">
    <property type="term" value="P:mannitol metabolic process"/>
    <property type="evidence" value="ECO:0007669"/>
    <property type="project" value="InterPro"/>
</dbReference>
<dbReference type="InterPro" id="IPR036291">
    <property type="entry name" value="NAD(P)-bd_dom_sf"/>
</dbReference>
<dbReference type="GO" id="GO:0008926">
    <property type="term" value="F:mannitol-1-phosphate 5-dehydrogenase activity"/>
    <property type="evidence" value="ECO:0007669"/>
    <property type="project" value="UniProtKB-EC"/>
</dbReference>
<dbReference type="Gene3D" id="1.10.1040.10">
    <property type="entry name" value="N-(1-d-carboxylethyl)-l-norvaline Dehydrogenase, domain 2"/>
    <property type="match status" value="1"/>
</dbReference>
<organism evidence="10 11">
    <name type="scientific">Cellulomonas marina</name>
    <dbReference type="NCBI Taxonomy" id="988821"/>
    <lineage>
        <taxon>Bacteria</taxon>
        <taxon>Bacillati</taxon>
        <taxon>Actinomycetota</taxon>
        <taxon>Actinomycetes</taxon>
        <taxon>Micrococcales</taxon>
        <taxon>Cellulomonadaceae</taxon>
        <taxon>Cellulomonas</taxon>
    </lineage>
</organism>
<evidence type="ECO:0000256" key="7">
    <source>
        <dbReference type="SAM" id="MobiDB-lite"/>
    </source>
</evidence>
<dbReference type="AlphaFoldDB" id="A0A1I0WSN9"/>
<evidence type="ECO:0000256" key="4">
    <source>
        <dbReference type="ARBA" id="ARBA00023002"/>
    </source>
</evidence>
<evidence type="ECO:0000313" key="11">
    <source>
        <dbReference type="Proteomes" id="UP000199012"/>
    </source>
</evidence>